<proteinExistence type="predicted"/>
<comment type="caution">
    <text evidence="1">The sequence shown here is derived from an EMBL/GenBank/DDBJ whole genome shotgun (WGS) entry which is preliminary data.</text>
</comment>
<dbReference type="AlphaFoldDB" id="A0AAV8XGN4"/>
<gene>
    <name evidence="1" type="ORF">NQ318_017123</name>
</gene>
<keyword evidence="2" id="KW-1185">Reference proteome</keyword>
<feature type="non-terminal residue" evidence="1">
    <location>
        <position position="1"/>
    </location>
</feature>
<dbReference type="Proteomes" id="UP001162162">
    <property type="component" value="Unassembled WGS sequence"/>
</dbReference>
<evidence type="ECO:0000313" key="1">
    <source>
        <dbReference type="EMBL" id="KAJ8937686.1"/>
    </source>
</evidence>
<evidence type="ECO:0000313" key="2">
    <source>
        <dbReference type="Proteomes" id="UP001162162"/>
    </source>
</evidence>
<reference evidence="1" key="1">
    <citation type="journal article" date="2023" name="Insect Mol. Biol.">
        <title>Genome sequencing provides insights into the evolution of gene families encoding plant cell wall-degrading enzymes in longhorned beetles.</title>
        <authorList>
            <person name="Shin N.R."/>
            <person name="Okamura Y."/>
            <person name="Kirsch R."/>
            <person name="Pauchet Y."/>
        </authorList>
    </citation>
    <scope>NUCLEOTIDE SEQUENCE</scope>
    <source>
        <strain evidence="1">AMC_N1</strain>
    </source>
</reference>
<sequence length="72" mass="8565">VKKERRVKERIKTKQKRLHAKLNNIDLGPSRKELRKLKMKDSPCKIGVCIDLSFDNLMIEKMDVLPRFPFEN</sequence>
<protein>
    <submittedName>
        <fullName evidence="1">Uncharacterized protein</fullName>
    </submittedName>
</protein>
<accession>A0AAV8XGN4</accession>
<name>A0AAV8XGN4_9CUCU</name>
<dbReference type="EMBL" id="JAPWTK010000627">
    <property type="protein sequence ID" value="KAJ8937686.1"/>
    <property type="molecule type" value="Genomic_DNA"/>
</dbReference>
<organism evidence="1 2">
    <name type="scientific">Aromia moschata</name>
    <dbReference type="NCBI Taxonomy" id="1265417"/>
    <lineage>
        <taxon>Eukaryota</taxon>
        <taxon>Metazoa</taxon>
        <taxon>Ecdysozoa</taxon>
        <taxon>Arthropoda</taxon>
        <taxon>Hexapoda</taxon>
        <taxon>Insecta</taxon>
        <taxon>Pterygota</taxon>
        <taxon>Neoptera</taxon>
        <taxon>Endopterygota</taxon>
        <taxon>Coleoptera</taxon>
        <taxon>Polyphaga</taxon>
        <taxon>Cucujiformia</taxon>
        <taxon>Chrysomeloidea</taxon>
        <taxon>Cerambycidae</taxon>
        <taxon>Cerambycinae</taxon>
        <taxon>Callichromatini</taxon>
        <taxon>Aromia</taxon>
    </lineage>
</organism>